<evidence type="ECO:0000256" key="4">
    <source>
        <dbReference type="ARBA" id="ARBA00022989"/>
    </source>
</evidence>
<feature type="transmembrane region" description="Helical" evidence="6">
    <location>
        <begin position="309"/>
        <end position="329"/>
    </location>
</feature>
<keyword evidence="2" id="KW-1003">Cell membrane</keyword>
<keyword evidence="3 6" id="KW-0812">Transmembrane</keyword>
<dbReference type="InterPro" id="IPR050833">
    <property type="entry name" value="Poly_Biosynth_Transport"/>
</dbReference>
<sequence length="762" mass="84757">MSGSNFITGVLLARVMGLEAFGAYVVAQAYLLYANTFQASLVVAPMMTAVPAESDKEIQRKQLRGFFGYTLLVLCVTLGGVQFIAWLMGWWSEHLSLGPMIWPLAFAMAGYQLQDWLRRALYVKVANRAVFFSDLLAYGGQLAILAWLIYSNNLTPNAALLALALAFSGSALVTAASHGLRPSYAEAVIVIKQHWSASRDFLLTWQLQWLASQGVILLGAGMIGQQAAGAIRAAQNLLGPVNVAFQWMDNIVPVRAALHLRDRGRHSLITYLGRLGLTGGVALGVFALLLLPIDEWLMTLLYGEEYRPFAILVVFQALYYFFGYGYRMAAYYHRAMGETRLLAHASACWAVLSVALALLTVRVFGERGIMLALVSGEVTALVYLAWSWRDRFTASAARADRAGKPAYVVHRRRDGSVHLVLPLANNRVLKSTLRMYYPSRWTGHLYRQTLAATLPLRIWFGWVESVGTLTHLCQKLAPIMNAVPGATPAYVGGLKGMPGPRAKLTLKIMDADGNSLAYARIADSPAAARALRHEAQMLTEAAKLESSLPRVIKQGEFNRPHTYFLVESAGPEQTLEPVLTKRHFAFLIRMLGKDTVAWTSLVDRVENDIIDLSREPNLSDLLARAFVVLRRNPNHEVLTCIEHGDFVPWNIRTDDKGDELFILDWEHARKDGWPWLDALHFFLSDCSIGSPAIAERSSNGALRRFFPYRPHMITPRIFLSQPTTPKTGLPSICFVFWLSGPVKAIQRQNSTKLSAARCFNNF</sequence>
<dbReference type="SUPFAM" id="SSF56112">
    <property type="entry name" value="Protein kinase-like (PK-like)"/>
    <property type="match status" value="1"/>
</dbReference>
<dbReference type="RefSeq" id="WP_169065828.1">
    <property type="nucleotide sequence ID" value="NZ_SPMY01000017.1"/>
</dbReference>
<dbReference type="EMBL" id="SPMY01000017">
    <property type="protein sequence ID" value="NMQ27384.1"/>
    <property type="molecule type" value="Genomic_DNA"/>
</dbReference>
<evidence type="ECO:0000256" key="5">
    <source>
        <dbReference type="ARBA" id="ARBA00023136"/>
    </source>
</evidence>
<comment type="caution">
    <text evidence="7">The sequence shown here is derived from an EMBL/GenBank/DDBJ whole genome shotgun (WGS) entry which is preliminary data.</text>
</comment>
<name>A0ABX1TWC8_9PROT</name>
<evidence type="ECO:0000256" key="3">
    <source>
        <dbReference type="ARBA" id="ARBA00022692"/>
    </source>
</evidence>
<evidence type="ECO:0000256" key="6">
    <source>
        <dbReference type="SAM" id="Phobius"/>
    </source>
</evidence>
<evidence type="ECO:0000313" key="8">
    <source>
        <dbReference type="Proteomes" id="UP000749010"/>
    </source>
</evidence>
<reference evidence="7 8" key="1">
    <citation type="submission" date="2019-03" db="EMBL/GenBank/DDBJ databases">
        <title>Metabolic reconstructions from genomes of highly enriched 'Candidatus Accumulibacter' and 'Candidatus Competibacter' bioreactor populations.</title>
        <authorList>
            <person name="Annavajhala M.K."/>
            <person name="Welles L."/>
            <person name="Abbas B."/>
            <person name="Sorokin D."/>
            <person name="Park H."/>
            <person name="Van Loosdrecht M."/>
            <person name="Chandran K."/>
        </authorList>
    </citation>
    <scope>NUCLEOTIDE SEQUENCE [LARGE SCALE GENOMIC DNA]</scope>
    <source>
        <strain evidence="7 8">SBR_S</strain>
    </source>
</reference>
<feature type="transmembrane region" description="Helical" evidence="6">
    <location>
        <begin position="129"/>
        <end position="150"/>
    </location>
</feature>
<accession>A0ABX1TWC8</accession>
<feature type="transmembrane region" description="Helical" evidence="6">
    <location>
        <begin position="341"/>
        <end position="363"/>
    </location>
</feature>
<keyword evidence="8" id="KW-1185">Reference proteome</keyword>
<dbReference type="InterPro" id="IPR011009">
    <property type="entry name" value="Kinase-like_dom_sf"/>
</dbReference>
<feature type="transmembrane region" description="Helical" evidence="6">
    <location>
        <begin position="268"/>
        <end position="289"/>
    </location>
</feature>
<evidence type="ECO:0000313" key="7">
    <source>
        <dbReference type="EMBL" id="NMQ27384.1"/>
    </source>
</evidence>
<gene>
    <name evidence="7" type="ORF">E4Q23_06215</name>
</gene>
<keyword evidence="5 6" id="KW-0472">Membrane</keyword>
<evidence type="ECO:0000256" key="1">
    <source>
        <dbReference type="ARBA" id="ARBA00004651"/>
    </source>
</evidence>
<dbReference type="PANTHER" id="PTHR30250">
    <property type="entry name" value="PST FAMILY PREDICTED COLANIC ACID TRANSPORTER"/>
    <property type="match status" value="1"/>
</dbReference>
<proteinExistence type="predicted"/>
<dbReference type="Proteomes" id="UP000749010">
    <property type="component" value="Unassembled WGS sequence"/>
</dbReference>
<protein>
    <submittedName>
        <fullName evidence="7">Uncharacterized protein</fullName>
    </submittedName>
</protein>
<feature type="transmembrane region" description="Helical" evidence="6">
    <location>
        <begin position="6"/>
        <end position="27"/>
    </location>
</feature>
<evidence type="ECO:0000256" key="2">
    <source>
        <dbReference type="ARBA" id="ARBA00022475"/>
    </source>
</evidence>
<organism evidence="7 8">
    <name type="scientific">Candidatus Accumulibacter phosphatis</name>
    <dbReference type="NCBI Taxonomy" id="327160"/>
    <lineage>
        <taxon>Bacteria</taxon>
        <taxon>Pseudomonadati</taxon>
        <taxon>Pseudomonadota</taxon>
        <taxon>Betaproteobacteria</taxon>
        <taxon>Candidatus Accumulibacter</taxon>
    </lineage>
</organism>
<comment type="subcellular location">
    <subcellularLocation>
        <location evidence="1">Cell membrane</location>
        <topology evidence="1">Multi-pass membrane protein</topology>
    </subcellularLocation>
</comment>
<keyword evidence="4 6" id="KW-1133">Transmembrane helix</keyword>
<feature type="transmembrane region" description="Helical" evidence="6">
    <location>
        <begin position="156"/>
        <end position="176"/>
    </location>
</feature>
<dbReference type="PANTHER" id="PTHR30250:SF11">
    <property type="entry name" value="O-ANTIGEN TRANSPORTER-RELATED"/>
    <property type="match status" value="1"/>
</dbReference>
<feature type="transmembrane region" description="Helical" evidence="6">
    <location>
        <begin position="66"/>
        <end position="88"/>
    </location>
</feature>